<dbReference type="CDD" id="cd16325">
    <property type="entry name" value="LolA"/>
    <property type="match status" value="1"/>
</dbReference>
<dbReference type="Pfam" id="PF03548">
    <property type="entry name" value="LolA"/>
    <property type="match status" value="1"/>
</dbReference>
<dbReference type="Proteomes" id="UP000199647">
    <property type="component" value="Unassembled WGS sequence"/>
</dbReference>
<sequence length="218" mass="24294">MTSRVPKKPTSLARRLMMAAGVALVMLPSAGFAFTAQQVQALQLVSRKFTAYTTMSGDFVQYGPDGSKTQGRFYISRPGRIRFDYAAPSTLDVVSDGKSVLVHDRRLVTYDLWPLSQTPLKFLLDSQLDLSSSSKVTGVEIEPDLIQVVISDDRRFGGGKLSLVFDKQTDELRHWTVTDQQGLDTSVDLFNIKYGMPIPDQTFKISYTSVTNAARERK</sequence>
<protein>
    <submittedName>
        <fullName evidence="3">Outer membrane lipoprotein-sorting protein</fullName>
    </submittedName>
</protein>
<gene>
    <name evidence="3" type="ORF">SAMN05216548_105154</name>
</gene>
<evidence type="ECO:0000256" key="2">
    <source>
        <dbReference type="SAM" id="SignalP"/>
    </source>
</evidence>
<dbReference type="SUPFAM" id="SSF89392">
    <property type="entry name" value="Prokaryotic lipoproteins and lipoprotein localization factors"/>
    <property type="match status" value="1"/>
</dbReference>
<accession>A0A1H9GUU0</accession>
<dbReference type="AlphaFoldDB" id="A0A1H9GUU0"/>
<dbReference type="Gene3D" id="2.50.20.10">
    <property type="entry name" value="Lipoprotein localisation LolA/LolB/LppX"/>
    <property type="match status" value="1"/>
</dbReference>
<dbReference type="RefSeq" id="WP_092496282.1">
    <property type="nucleotide sequence ID" value="NZ_FOFG01000005.1"/>
</dbReference>
<keyword evidence="1 2" id="KW-0732">Signal</keyword>
<evidence type="ECO:0000256" key="1">
    <source>
        <dbReference type="ARBA" id="ARBA00022729"/>
    </source>
</evidence>
<evidence type="ECO:0000313" key="3">
    <source>
        <dbReference type="EMBL" id="SEQ53763.1"/>
    </source>
</evidence>
<keyword evidence="3" id="KW-0449">Lipoprotein</keyword>
<dbReference type="STRING" id="1855383.SAMN05216548_105154"/>
<evidence type="ECO:0000313" key="4">
    <source>
        <dbReference type="Proteomes" id="UP000199647"/>
    </source>
</evidence>
<feature type="chain" id="PRO_5011605726" evidence="2">
    <location>
        <begin position="34"/>
        <end position="218"/>
    </location>
</feature>
<dbReference type="PANTHER" id="PTHR35869">
    <property type="entry name" value="OUTER-MEMBRANE LIPOPROTEIN CARRIER PROTEIN"/>
    <property type="match status" value="1"/>
</dbReference>
<dbReference type="InterPro" id="IPR004564">
    <property type="entry name" value="OM_lipoprot_carrier_LolA-like"/>
</dbReference>
<reference evidence="3 4" key="1">
    <citation type="submission" date="2016-10" db="EMBL/GenBank/DDBJ databases">
        <authorList>
            <person name="de Groot N.N."/>
        </authorList>
    </citation>
    <scope>NUCLEOTIDE SEQUENCE [LARGE SCALE GENOMIC DNA]</scope>
    <source>
        <strain evidence="3 4">A52C2</strain>
    </source>
</reference>
<feature type="signal peptide" evidence="2">
    <location>
        <begin position="1"/>
        <end position="33"/>
    </location>
</feature>
<proteinExistence type="predicted"/>
<keyword evidence="4" id="KW-1185">Reference proteome</keyword>
<dbReference type="InterPro" id="IPR029046">
    <property type="entry name" value="LolA/LolB/LppX"/>
</dbReference>
<dbReference type="PANTHER" id="PTHR35869:SF1">
    <property type="entry name" value="OUTER-MEMBRANE LIPOPROTEIN CARRIER PROTEIN"/>
    <property type="match status" value="1"/>
</dbReference>
<organism evidence="3 4">
    <name type="scientific">Faunimonas pinastri</name>
    <dbReference type="NCBI Taxonomy" id="1855383"/>
    <lineage>
        <taxon>Bacteria</taxon>
        <taxon>Pseudomonadati</taxon>
        <taxon>Pseudomonadota</taxon>
        <taxon>Alphaproteobacteria</taxon>
        <taxon>Hyphomicrobiales</taxon>
        <taxon>Afifellaceae</taxon>
        <taxon>Faunimonas</taxon>
    </lineage>
</organism>
<dbReference type="OrthoDB" id="9800501at2"/>
<dbReference type="EMBL" id="FOFG01000005">
    <property type="protein sequence ID" value="SEQ53763.1"/>
    <property type="molecule type" value="Genomic_DNA"/>
</dbReference>
<name>A0A1H9GUU0_9HYPH</name>